<gene>
    <name evidence="2" type="ORF">FAZ21_11840</name>
</gene>
<dbReference type="PANTHER" id="PTHR33525:SF3">
    <property type="entry name" value="RIBONUCLEASE Y"/>
    <property type="match status" value="1"/>
</dbReference>
<protein>
    <submittedName>
        <fullName evidence="2">HDOD domain-containing protein</fullName>
    </submittedName>
</protein>
<name>A0A4V5MQM4_9NEIS</name>
<comment type="caution">
    <text evidence="2">The sequence shown here is derived from an EMBL/GenBank/DDBJ whole genome shotgun (WGS) entry which is preliminary data.</text>
</comment>
<dbReference type="PANTHER" id="PTHR33525">
    <property type="match status" value="1"/>
</dbReference>
<dbReference type="PROSITE" id="PS51833">
    <property type="entry name" value="HDOD"/>
    <property type="match status" value="1"/>
</dbReference>
<evidence type="ECO:0000313" key="2">
    <source>
        <dbReference type="EMBL" id="TJZ73088.1"/>
    </source>
</evidence>
<dbReference type="SUPFAM" id="SSF109604">
    <property type="entry name" value="HD-domain/PDEase-like"/>
    <property type="match status" value="1"/>
</dbReference>
<dbReference type="InterPro" id="IPR013976">
    <property type="entry name" value="HDOD"/>
</dbReference>
<reference evidence="2 3" key="1">
    <citation type="submission" date="2019-04" db="EMBL/GenBank/DDBJ databases">
        <title>Chitiniphilus eburnea sp. nov., a novel chitinolytic bacterium isolated from aquaculture sludge.</title>
        <authorList>
            <person name="Sheng M."/>
        </authorList>
    </citation>
    <scope>NUCLEOTIDE SEQUENCE [LARGE SCALE GENOMIC DNA]</scope>
    <source>
        <strain evidence="2 3">HX-2-15</strain>
    </source>
</reference>
<dbReference type="InterPro" id="IPR052340">
    <property type="entry name" value="RNase_Y/CdgJ"/>
</dbReference>
<dbReference type="Gene3D" id="1.10.3210.10">
    <property type="entry name" value="Hypothetical protein af1432"/>
    <property type="match status" value="1"/>
</dbReference>
<dbReference type="Pfam" id="PF08668">
    <property type="entry name" value="HDOD"/>
    <property type="match status" value="1"/>
</dbReference>
<dbReference type="EMBL" id="SUMF01000012">
    <property type="protein sequence ID" value="TJZ73088.1"/>
    <property type="molecule type" value="Genomic_DNA"/>
</dbReference>
<proteinExistence type="predicted"/>
<dbReference type="OrthoDB" id="9126875at2"/>
<dbReference type="RefSeq" id="WP_136773647.1">
    <property type="nucleotide sequence ID" value="NZ_CP156074.1"/>
</dbReference>
<dbReference type="AlphaFoldDB" id="A0A4V5MQM4"/>
<evidence type="ECO:0000313" key="3">
    <source>
        <dbReference type="Proteomes" id="UP000310016"/>
    </source>
</evidence>
<dbReference type="Proteomes" id="UP000310016">
    <property type="component" value="Unassembled WGS sequence"/>
</dbReference>
<sequence>MLHSTLPTYDAWVDKLAACELPVLQYTCARLQDLQSRVDEISIRDIARPIRHDALMTLRVIRFLQMHRHVSQVTDVNTVDRVLMMIGMRGFIREFGQAVTVETRLHNDPKALTNVRRILARASLAAQIAEAMAGMRRDIDPEEVATACLLHDTVEIFLWLIAPRLAAEIETLQAAQPDLRTRDAQREVLGHTLFDLQLALVQRWHLPALLAHLIDERYLAEPRVRTVIVATALSRHLYRGWDNAALPDDYKNVGELLGLEPDAAYALVRDVTLRAGRDWHWYETLPPMALRPRP</sequence>
<evidence type="ECO:0000259" key="1">
    <source>
        <dbReference type="PROSITE" id="PS51833"/>
    </source>
</evidence>
<accession>A0A4V5MQM4</accession>
<keyword evidence="3" id="KW-1185">Reference proteome</keyword>
<organism evidence="2 3">
    <name type="scientific">Chitiniphilus eburneus</name>
    <dbReference type="NCBI Taxonomy" id="2571148"/>
    <lineage>
        <taxon>Bacteria</taxon>
        <taxon>Pseudomonadati</taxon>
        <taxon>Pseudomonadota</taxon>
        <taxon>Betaproteobacteria</taxon>
        <taxon>Neisseriales</taxon>
        <taxon>Chitinibacteraceae</taxon>
        <taxon>Chitiniphilus</taxon>
    </lineage>
</organism>
<feature type="domain" description="HDOD" evidence="1">
    <location>
        <begin position="21"/>
        <end position="220"/>
    </location>
</feature>